<dbReference type="Gene3D" id="1.20.1560.10">
    <property type="entry name" value="ABC transporter type 1, transmembrane domain"/>
    <property type="match status" value="2"/>
</dbReference>
<dbReference type="SUPFAM" id="SSF52540">
    <property type="entry name" value="P-loop containing nucleoside triphosphate hydrolases"/>
    <property type="match status" value="2"/>
</dbReference>
<comment type="catalytic activity">
    <reaction evidence="13">
        <text>ATP + H2O + xenobioticSide 1 = ADP + phosphate + xenobioticSide 2.</text>
        <dbReference type="EC" id="7.6.2.2"/>
    </reaction>
</comment>
<feature type="domain" description="ABC transmembrane type-1" evidence="16">
    <location>
        <begin position="644"/>
        <end position="876"/>
    </location>
</feature>
<keyword evidence="11 14" id="KW-0472">Membrane</keyword>
<dbReference type="FunFam" id="3.40.50.300:FF:000479">
    <property type="entry name" value="Multidrug resistance protein 1A"/>
    <property type="match status" value="2"/>
</dbReference>
<dbReference type="GO" id="GO:0005524">
    <property type="term" value="F:ATP binding"/>
    <property type="evidence" value="ECO:0007669"/>
    <property type="project" value="UniProtKB-KW"/>
</dbReference>
<name>A0AAN7SNF1_9COLE</name>
<evidence type="ECO:0000256" key="12">
    <source>
        <dbReference type="ARBA" id="ARBA00023180"/>
    </source>
</evidence>
<evidence type="ECO:0000256" key="13">
    <source>
        <dbReference type="ARBA" id="ARBA00034018"/>
    </source>
</evidence>
<dbReference type="GO" id="GO:0017085">
    <property type="term" value="P:response to insecticide"/>
    <property type="evidence" value="ECO:0007669"/>
    <property type="project" value="UniProtKB-ARBA"/>
</dbReference>
<dbReference type="InterPro" id="IPR036640">
    <property type="entry name" value="ABC1_TM_sf"/>
</dbReference>
<dbReference type="PROSITE" id="PS00211">
    <property type="entry name" value="ABC_TRANSPORTER_1"/>
    <property type="match status" value="2"/>
</dbReference>
<dbReference type="PANTHER" id="PTHR43394:SF27">
    <property type="entry name" value="ATP-DEPENDENT TRANSLOCASE ABCB1-LIKE"/>
    <property type="match status" value="1"/>
</dbReference>
<feature type="transmembrane region" description="Helical" evidence="14">
    <location>
        <begin position="218"/>
        <end position="241"/>
    </location>
</feature>
<dbReference type="PROSITE" id="PS50929">
    <property type="entry name" value="ABC_TM1F"/>
    <property type="match status" value="2"/>
</dbReference>
<keyword evidence="8" id="KW-0067">ATP-binding</keyword>
<keyword evidence="9" id="KW-1278">Translocase</keyword>
<feature type="transmembrane region" description="Helical" evidence="14">
    <location>
        <begin position="253"/>
        <end position="277"/>
    </location>
</feature>
<evidence type="ECO:0000313" key="17">
    <source>
        <dbReference type="EMBL" id="KAK4873150.1"/>
    </source>
</evidence>
<reference evidence="18" key="1">
    <citation type="submission" date="2023-01" db="EMBL/GenBank/DDBJ databases">
        <title>Key to firefly adult light organ development and bioluminescence: homeobox transcription factors regulate luciferase expression and transportation to peroxisome.</title>
        <authorList>
            <person name="Fu X."/>
        </authorList>
    </citation>
    <scope>NUCLEOTIDE SEQUENCE [LARGE SCALE GENOMIC DNA]</scope>
</reference>
<dbReference type="GO" id="GO:0090374">
    <property type="term" value="P:oligopeptide export from mitochondrion"/>
    <property type="evidence" value="ECO:0007669"/>
    <property type="project" value="TreeGrafter"/>
</dbReference>
<evidence type="ECO:0000256" key="10">
    <source>
        <dbReference type="ARBA" id="ARBA00022989"/>
    </source>
</evidence>
<feature type="transmembrane region" description="Helical" evidence="14">
    <location>
        <begin position="734"/>
        <end position="750"/>
    </location>
</feature>
<proteinExistence type="inferred from homology"/>
<feature type="transmembrane region" description="Helical" evidence="14">
    <location>
        <begin position="709"/>
        <end position="728"/>
    </location>
</feature>
<dbReference type="InterPro" id="IPR011527">
    <property type="entry name" value="ABC1_TM_dom"/>
</dbReference>
<dbReference type="InterPro" id="IPR003593">
    <property type="entry name" value="AAA+_ATPase"/>
</dbReference>
<evidence type="ECO:0000256" key="14">
    <source>
        <dbReference type="SAM" id="Phobius"/>
    </source>
</evidence>
<dbReference type="CDD" id="cd03249">
    <property type="entry name" value="ABC_MTABC3_MDL1_MDL2"/>
    <property type="match status" value="2"/>
</dbReference>
<evidence type="ECO:0000256" key="6">
    <source>
        <dbReference type="ARBA" id="ARBA00022737"/>
    </source>
</evidence>
<evidence type="ECO:0000256" key="2">
    <source>
        <dbReference type="ARBA" id="ARBA00007577"/>
    </source>
</evidence>
<dbReference type="CDD" id="cd18577">
    <property type="entry name" value="ABC_6TM_Pgp_ABCB1_D1_like"/>
    <property type="match status" value="1"/>
</dbReference>
<accession>A0AAN7SNF1</accession>
<evidence type="ECO:0000256" key="3">
    <source>
        <dbReference type="ARBA" id="ARBA00012191"/>
    </source>
</evidence>
<keyword evidence="4" id="KW-0813">Transport</keyword>
<evidence type="ECO:0000259" key="15">
    <source>
        <dbReference type="PROSITE" id="PS50893"/>
    </source>
</evidence>
<dbReference type="GO" id="GO:0005743">
    <property type="term" value="C:mitochondrial inner membrane"/>
    <property type="evidence" value="ECO:0007669"/>
    <property type="project" value="TreeGrafter"/>
</dbReference>
<comment type="similarity">
    <text evidence="2">Belongs to the ABC transporter superfamily. ABCB family. Multidrug resistance exporter (TC 3.A.1.201) subfamily.</text>
</comment>
<dbReference type="GO" id="GO:0015421">
    <property type="term" value="F:ABC-type oligopeptide transporter activity"/>
    <property type="evidence" value="ECO:0007669"/>
    <property type="project" value="TreeGrafter"/>
</dbReference>
<dbReference type="GO" id="GO:0008559">
    <property type="term" value="F:ABC-type xenobiotic transporter activity"/>
    <property type="evidence" value="ECO:0007669"/>
    <property type="project" value="UniProtKB-EC"/>
</dbReference>
<dbReference type="SMART" id="SM00382">
    <property type="entry name" value="AAA"/>
    <property type="match status" value="2"/>
</dbReference>
<evidence type="ECO:0000256" key="11">
    <source>
        <dbReference type="ARBA" id="ARBA00023136"/>
    </source>
</evidence>
<evidence type="ECO:0000256" key="5">
    <source>
        <dbReference type="ARBA" id="ARBA00022692"/>
    </source>
</evidence>
<dbReference type="EMBL" id="JARPUR010000007">
    <property type="protein sequence ID" value="KAK4873150.1"/>
    <property type="molecule type" value="Genomic_DNA"/>
</dbReference>
<comment type="subcellular location">
    <subcellularLocation>
        <location evidence="1">Membrane</location>
        <topology evidence="1">Multi-pass membrane protein</topology>
    </subcellularLocation>
</comment>
<keyword evidence="6" id="KW-0677">Repeat</keyword>
<dbReference type="PANTHER" id="PTHR43394">
    <property type="entry name" value="ATP-DEPENDENT PERMEASE MDL1, MITOCHONDRIAL"/>
    <property type="match status" value="1"/>
</dbReference>
<keyword evidence="18" id="KW-1185">Reference proteome</keyword>
<dbReference type="EC" id="7.6.2.2" evidence="3"/>
<feature type="transmembrane region" description="Helical" evidence="14">
    <location>
        <begin position="601"/>
        <end position="624"/>
    </location>
</feature>
<keyword evidence="7" id="KW-0547">Nucleotide-binding</keyword>
<feature type="transmembrane region" description="Helical" evidence="14">
    <location>
        <begin position="811"/>
        <end position="835"/>
    </location>
</feature>
<dbReference type="AlphaFoldDB" id="A0AAN7SNF1"/>
<dbReference type="GO" id="GO:0016887">
    <property type="term" value="F:ATP hydrolysis activity"/>
    <property type="evidence" value="ECO:0007669"/>
    <property type="project" value="InterPro"/>
</dbReference>
<feature type="transmembrane region" description="Helical" evidence="14">
    <location>
        <begin position="139"/>
        <end position="160"/>
    </location>
</feature>
<comment type="caution">
    <text evidence="17">The sequence shown here is derived from an EMBL/GenBank/DDBJ whole genome shotgun (WGS) entry which is preliminary data.</text>
</comment>
<dbReference type="InterPro" id="IPR039421">
    <property type="entry name" value="Type_1_exporter"/>
</dbReference>
<evidence type="ECO:0000313" key="18">
    <source>
        <dbReference type="Proteomes" id="UP001353858"/>
    </source>
</evidence>
<feature type="domain" description="ABC transmembrane type-1" evidence="16">
    <location>
        <begin position="102"/>
        <end position="282"/>
    </location>
</feature>
<keyword evidence="10 14" id="KW-1133">Transmembrane helix</keyword>
<dbReference type="InterPro" id="IPR027417">
    <property type="entry name" value="P-loop_NTPase"/>
</dbReference>
<evidence type="ECO:0000256" key="1">
    <source>
        <dbReference type="ARBA" id="ARBA00004141"/>
    </source>
</evidence>
<keyword evidence="5 14" id="KW-0812">Transmembrane</keyword>
<dbReference type="Pfam" id="PF00005">
    <property type="entry name" value="ABC_tran"/>
    <property type="match status" value="2"/>
</dbReference>
<dbReference type="CDD" id="cd18578">
    <property type="entry name" value="ABC_6TM_Pgp_ABCB1_D2_like"/>
    <property type="match status" value="1"/>
</dbReference>
<dbReference type="InterPro" id="IPR003439">
    <property type="entry name" value="ABC_transporter-like_ATP-bd"/>
</dbReference>
<dbReference type="Pfam" id="PF00664">
    <property type="entry name" value="ABC_membrane"/>
    <property type="match status" value="2"/>
</dbReference>
<sequence length="1150" mass="127107">MRIRRNIAGLIYSIKQRLNCCCSVYTIYIDHYLKLRKSFDTCSRSSTSNEIYTRIEPVFVCSRGNAAERRVPAAKSLGMLDDVFVDGQVFPSFRSPSPSVPDDLKKVQDGIGEKVPYVISYVAIFITGILQSLIVGWELALVCMASLPISFSAMVLMSLVTSKFTMQEANLYGAAGAVAEEVLSGIRTVVAFGGEKKEEERYNGLIQIACTNNVKRSLYNGICIGAMWLSIYVCYALGFWYGVKAILTQNCDVTVMITVLSSIVLGTWYLVGVLPYIEIFAMAQGSAVRIFEIIRKKPVINASKSNGKTYAKVKGKIVFKNVTFSYPSRPSVKVLQNFSLIVNSGETVALVGSSGCGKSTCVQLIQRLYDPELGGVLIDNYDLTDLDVAWVRSHIGVVGQEPVLFDATIAENIRLGCDSVTQDEIEKAAKKANAHTFIHAFPQQYDTLVGQRGTQLSGGQKQRIAIARALVRKPSILVLDEATSALDTSSEAIVQAALSSATECTTIIVAHRLSTIKRADRIVVMSEGRVQEEGTHQNLMEKKGSYFGLITAQMLQKEINEEMPALELIETDEDKQEWLQKNETFSMSSTWNIMKSNLPEWWAVIVGCVCSLTNGAAIPVYAIVFGKIMEVLVANDDDYIQDQAAIYVNIFLTMAVVLGLATLFQTKMFQSYLSQDMSYFDEEANAVGTLCAKLSYEAASVQGATGQRISAILTALSTITITLCSSFYFEWRVTLTSLCLAPLIVAIWYCEPKINQNDDKAHYETLQQSTKVAVEAINGIRTIASLGCEKKFYDLYTQNLALYQQTCKRNAYFHGFIHGLSRGLMFFGYAIILYYGSTLIINEHIEYYRVLIVSESIVSCSWSIAQALAFSPNFQKGVVAVNRITQILNNAPLIRHGSNDVNQEWKQPNVVYKNVQFLYPSRPRTLVLNGFDMTVIEGKTVALVGPSGCGKSTVAQLLQRFYDPTSGIISVDGAELYSMHLFALRSQLGVVAQEPVLFSLSVAENISYGDNTRFVSRTEIIEAARKANIHDFIASLPLGYDTKLGEKGTQLSGGQKQRIVIARALIRNPKILLLDEATSALDAENEKAVQNALDNAKKDRTCITIAHRINTIQNADVICFIKQGKIVEMGTHSMLLNLNGLYHNYCKSQS</sequence>
<evidence type="ECO:0000256" key="9">
    <source>
        <dbReference type="ARBA" id="ARBA00022967"/>
    </source>
</evidence>
<dbReference type="InterPro" id="IPR017871">
    <property type="entry name" value="ABC_transporter-like_CS"/>
</dbReference>
<evidence type="ECO:0000256" key="4">
    <source>
        <dbReference type="ARBA" id="ARBA00022448"/>
    </source>
</evidence>
<feature type="domain" description="ABC transporter" evidence="15">
    <location>
        <begin position="317"/>
        <end position="552"/>
    </location>
</feature>
<evidence type="ECO:0000259" key="16">
    <source>
        <dbReference type="PROSITE" id="PS50929"/>
    </source>
</evidence>
<feature type="transmembrane region" description="Helical" evidence="14">
    <location>
        <begin position="644"/>
        <end position="664"/>
    </location>
</feature>
<protein>
    <recommendedName>
        <fullName evidence="3">ABC-type xenobiotic transporter</fullName>
        <ecNumber evidence="3">7.6.2.2</ecNumber>
    </recommendedName>
</protein>
<feature type="domain" description="ABC transporter" evidence="15">
    <location>
        <begin position="910"/>
        <end position="1148"/>
    </location>
</feature>
<dbReference type="GO" id="GO:0097254">
    <property type="term" value="P:renal tubular secretion"/>
    <property type="evidence" value="ECO:0007669"/>
    <property type="project" value="UniProtKB-ARBA"/>
</dbReference>
<keyword evidence="12" id="KW-0325">Glycoprotein</keyword>
<dbReference type="PROSITE" id="PS50893">
    <property type="entry name" value="ABC_TRANSPORTER_2"/>
    <property type="match status" value="2"/>
</dbReference>
<gene>
    <name evidence="17" type="ORF">RN001_015179</name>
</gene>
<feature type="transmembrane region" description="Helical" evidence="14">
    <location>
        <begin position="115"/>
        <end position="133"/>
    </location>
</feature>
<dbReference type="Gene3D" id="3.40.50.300">
    <property type="entry name" value="P-loop containing nucleotide triphosphate hydrolases"/>
    <property type="match status" value="2"/>
</dbReference>
<dbReference type="SUPFAM" id="SSF90123">
    <property type="entry name" value="ABC transporter transmembrane region"/>
    <property type="match status" value="2"/>
</dbReference>
<evidence type="ECO:0000256" key="8">
    <source>
        <dbReference type="ARBA" id="ARBA00022840"/>
    </source>
</evidence>
<evidence type="ECO:0000256" key="7">
    <source>
        <dbReference type="ARBA" id="ARBA00022741"/>
    </source>
</evidence>
<organism evidence="17 18">
    <name type="scientific">Aquatica leii</name>
    <dbReference type="NCBI Taxonomy" id="1421715"/>
    <lineage>
        <taxon>Eukaryota</taxon>
        <taxon>Metazoa</taxon>
        <taxon>Ecdysozoa</taxon>
        <taxon>Arthropoda</taxon>
        <taxon>Hexapoda</taxon>
        <taxon>Insecta</taxon>
        <taxon>Pterygota</taxon>
        <taxon>Neoptera</taxon>
        <taxon>Endopterygota</taxon>
        <taxon>Coleoptera</taxon>
        <taxon>Polyphaga</taxon>
        <taxon>Elateriformia</taxon>
        <taxon>Elateroidea</taxon>
        <taxon>Lampyridae</taxon>
        <taxon>Luciolinae</taxon>
        <taxon>Aquatica</taxon>
    </lineage>
</organism>
<dbReference type="Proteomes" id="UP001353858">
    <property type="component" value="Unassembled WGS sequence"/>
</dbReference>